<reference evidence="2 3" key="1">
    <citation type="submission" date="2023-08" db="EMBL/GenBank/DDBJ databases">
        <authorList>
            <person name="Folkvardsen B D."/>
            <person name="Norman A."/>
        </authorList>
    </citation>
    <scope>NUCLEOTIDE SEQUENCE [LARGE SCALE GENOMIC DNA]</scope>
    <source>
        <strain evidence="2 3">Mu0050</strain>
    </source>
</reference>
<gene>
    <name evidence="2" type="ORF">MU0050_001480</name>
</gene>
<sequence length="134" mass="13989">MVMAAAAATVGAMLSAPAATVSAPVAQAGPQTCNDAFCVPGIRPNVVLGSYCDNTSYFVFGTAVAGPSIQPGRLVFCGSPRRYEPRWFRSPPLAGIRDEGSQCSSELHMVAQAPDGLFLSCIAHSGEALWRRGD</sequence>
<keyword evidence="3" id="KW-1185">Reference proteome</keyword>
<evidence type="ECO:0008006" key="4">
    <source>
        <dbReference type="Google" id="ProtNLM"/>
    </source>
</evidence>
<organism evidence="2 3">
    <name type="scientific">[Mycobacterium] wendilense</name>
    <dbReference type="NCBI Taxonomy" id="3064284"/>
    <lineage>
        <taxon>Bacteria</taxon>
        <taxon>Bacillati</taxon>
        <taxon>Actinomycetota</taxon>
        <taxon>Actinomycetes</taxon>
        <taxon>Mycobacteriales</taxon>
        <taxon>Mycobacteriaceae</taxon>
        <taxon>Mycolicibacter</taxon>
    </lineage>
</organism>
<evidence type="ECO:0000256" key="1">
    <source>
        <dbReference type="SAM" id="SignalP"/>
    </source>
</evidence>
<keyword evidence="1" id="KW-0732">Signal</keyword>
<protein>
    <recommendedName>
        <fullName evidence="4">Secreted protein</fullName>
    </recommendedName>
</protein>
<dbReference type="EMBL" id="OY726395">
    <property type="protein sequence ID" value="CAJ1581284.1"/>
    <property type="molecule type" value="Genomic_DNA"/>
</dbReference>
<evidence type="ECO:0000313" key="3">
    <source>
        <dbReference type="Proteomes" id="UP001190466"/>
    </source>
</evidence>
<accession>A0ABN9P056</accession>
<feature type="chain" id="PRO_5046609699" description="Secreted protein" evidence="1">
    <location>
        <begin position="19"/>
        <end position="134"/>
    </location>
</feature>
<dbReference type="RefSeq" id="WP_316517116.1">
    <property type="nucleotide sequence ID" value="NZ_OY726395.1"/>
</dbReference>
<name>A0ABN9P056_9MYCO</name>
<dbReference type="Proteomes" id="UP001190466">
    <property type="component" value="Chromosome"/>
</dbReference>
<proteinExistence type="predicted"/>
<feature type="signal peptide" evidence="1">
    <location>
        <begin position="1"/>
        <end position="18"/>
    </location>
</feature>
<evidence type="ECO:0000313" key="2">
    <source>
        <dbReference type="EMBL" id="CAJ1581284.1"/>
    </source>
</evidence>